<feature type="transmembrane region" description="Helical" evidence="1">
    <location>
        <begin position="79"/>
        <end position="96"/>
    </location>
</feature>
<feature type="transmembrane region" description="Helical" evidence="1">
    <location>
        <begin position="159"/>
        <end position="177"/>
    </location>
</feature>
<evidence type="ECO:0000313" key="3">
    <source>
        <dbReference type="Proteomes" id="UP001319180"/>
    </source>
</evidence>
<dbReference type="Proteomes" id="UP001319180">
    <property type="component" value="Unassembled WGS sequence"/>
</dbReference>
<organism evidence="2 3">
    <name type="scientific">Dawidia soli</name>
    <dbReference type="NCBI Taxonomy" id="2782352"/>
    <lineage>
        <taxon>Bacteria</taxon>
        <taxon>Pseudomonadati</taxon>
        <taxon>Bacteroidota</taxon>
        <taxon>Cytophagia</taxon>
        <taxon>Cytophagales</taxon>
        <taxon>Chryseotaleaceae</taxon>
        <taxon>Dawidia</taxon>
    </lineage>
</organism>
<accession>A0AAP2DEF4</accession>
<feature type="transmembrane region" description="Helical" evidence="1">
    <location>
        <begin position="129"/>
        <end position="147"/>
    </location>
</feature>
<keyword evidence="1" id="KW-0472">Membrane</keyword>
<reference evidence="2 3" key="1">
    <citation type="submission" date="2021-05" db="EMBL/GenBank/DDBJ databases">
        <title>A Polyphasic approach of four new species of the genus Ohtaekwangia: Ohtaekwangia histidinii sp. nov., Ohtaekwangia cretensis sp. nov., Ohtaekwangia indiensis sp. nov., Ohtaekwangia reichenbachii sp. nov. from diverse environment.</title>
        <authorList>
            <person name="Octaviana S."/>
        </authorList>
    </citation>
    <scope>NUCLEOTIDE SEQUENCE [LARGE SCALE GENOMIC DNA]</scope>
    <source>
        <strain evidence="2 3">PWU37</strain>
    </source>
</reference>
<keyword evidence="1" id="KW-1133">Transmembrane helix</keyword>
<protein>
    <submittedName>
        <fullName evidence="2">Uncharacterized protein</fullName>
    </submittedName>
</protein>
<feature type="transmembrane region" description="Helical" evidence="1">
    <location>
        <begin position="198"/>
        <end position="217"/>
    </location>
</feature>
<comment type="caution">
    <text evidence="2">The sequence shown here is derived from an EMBL/GenBank/DDBJ whole genome shotgun (WGS) entry which is preliminary data.</text>
</comment>
<proteinExistence type="predicted"/>
<dbReference type="EMBL" id="JAHESC010000057">
    <property type="protein sequence ID" value="MBT1690174.1"/>
    <property type="molecule type" value="Genomic_DNA"/>
</dbReference>
<dbReference type="RefSeq" id="WP_254093393.1">
    <property type="nucleotide sequence ID" value="NZ_JAHESC010000057.1"/>
</dbReference>
<keyword evidence="3" id="KW-1185">Reference proteome</keyword>
<keyword evidence="1" id="KW-0812">Transmembrane</keyword>
<feature type="transmembrane region" description="Helical" evidence="1">
    <location>
        <begin position="49"/>
        <end position="67"/>
    </location>
</feature>
<gene>
    <name evidence="2" type="ORF">KK078_26655</name>
</gene>
<name>A0AAP2DEF4_9BACT</name>
<sequence>MDIDALKAGWKHNSGLSADEQSYFDRLPALLQSKTVDMITATKRQYERVITVLLGSMVVATLAMPVLTDGFTYPGSPQGFVKMIFFYQLILLFYWVKLRTVSDLTLSDSIPERLEQLLTMFRRGLRTEVIFIVALLLGVVFVGRFFYGKGLSGIQAPDVLVGLALSIVFTGAMLMLVRKRYQAKIAELKHYLQEYRQAPVCGIVLIVSTFAWIYGTYL</sequence>
<evidence type="ECO:0000256" key="1">
    <source>
        <dbReference type="SAM" id="Phobius"/>
    </source>
</evidence>
<dbReference type="AlphaFoldDB" id="A0AAP2DEF4"/>
<evidence type="ECO:0000313" key="2">
    <source>
        <dbReference type="EMBL" id="MBT1690174.1"/>
    </source>
</evidence>